<dbReference type="RefSeq" id="WP_194562538.1">
    <property type="nucleotide sequence ID" value="NZ_JADKPV010000002.1"/>
</dbReference>
<organism evidence="3 4">
    <name type="scientific">Savagea serpentis</name>
    <dbReference type="NCBI Taxonomy" id="2785297"/>
    <lineage>
        <taxon>Bacteria</taxon>
        <taxon>Bacillati</taxon>
        <taxon>Bacillota</taxon>
        <taxon>Bacilli</taxon>
        <taxon>Bacillales</taxon>
        <taxon>Caryophanaceae</taxon>
        <taxon>Savagea</taxon>
    </lineage>
</organism>
<evidence type="ECO:0000256" key="1">
    <source>
        <dbReference type="ARBA" id="ARBA00009919"/>
    </source>
</evidence>
<sequence>MIHRYDRQQRFEPFGIIGQEKLRRARIFILGAGALGSASSDLLVRAGVGHITIVDRDVIEWTNLHRQTLYTEDDVIQQMPKAIAAKQHLEKVNRDVTIHAHVVDITKHNIEALIEGHDAVLDATDNLETRLLANDCCHKLGIPFFMGACVGSYGLTFPIGVQEGEPCLHCLLETLPPESATCDTVGVISPIVTTVAARQTAQLLKWLREGILTPKLQSTNLWTDEHASIRATALRKQNCPCCGTRSYPYLHAGRETDGAVLCGRETVQLFMPKQRTLELKQLQTLGERLQAPTVVNPFLVSIEWEEYRVVFFKDRRIFVHGTNDIAKARAVVANMIG</sequence>
<feature type="domain" description="THIF-type NAD/FAD binding fold" evidence="2">
    <location>
        <begin position="5"/>
        <end position="241"/>
    </location>
</feature>
<evidence type="ECO:0000313" key="4">
    <source>
        <dbReference type="Proteomes" id="UP000622653"/>
    </source>
</evidence>
<dbReference type="InterPro" id="IPR000594">
    <property type="entry name" value="ThiF_NAD_FAD-bd"/>
</dbReference>
<proteinExistence type="inferred from homology"/>
<dbReference type="AlphaFoldDB" id="A0A8J7G4G6"/>
<reference evidence="3" key="1">
    <citation type="submission" date="2020-11" db="EMBL/GenBank/DDBJ databases">
        <title>Multidrug resistant novel bacterium Savagea serpentis sp. nov., isolated from the scats of a vine snake (Ahaetulla nasuta).</title>
        <authorList>
            <person name="Venkata Ramana V."/>
            <person name="Vikas Patil S."/>
            <person name="Yogita Lugani V."/>
        </authorList>
    </citation>
    <scope>NUCLEOTIDE SEQUENCE</scope>
    <source>
        <strain evidence="3">SN6</strain>
    </source>
</reference>
<dbReference type="InterPro" id="IPR035985">
    <property type="entry name" value="Ubiquitin-activating_enz"/>
</dbReference>
<dbReference type="GO" id="GO:0005829">
    <property type="term" value="C:cytosol"/>
    <property type="evidence" value="ECO:0007669"/>
    <property type="project" value="TreeGrafter"/>
</dbReference>
<dbReference type="EMBL" id="JADKPV010000002">
    <property type="protein sequence ID" value="MBF4501057.1"/>
    <property type="molecule type" value="Genomic_DNA"/>
</dbReference>
<comment type="caution">
    <text evidence="3">The sequence shown here is derived from an EMBL/GenBank/DDBJ whole genome shotgun (WGS) entry which is preliminary data.</text>
</comment>
<accession>A0A8J7G4G6</accession>
<dbReference type="InterPro" id="IPR045886">
    <property type="entry name" value="ThiF/MoeB/HesA"/>
</dbReference>
<keyword evidence="3" id="KW-0808">Transferase</keyword>
<dbReference type="GO" id="GO:0008641">
    <property type="term" value="F:ubiquitin-like modifier activating enzyme activity"/>
    <property type="evidence" value="ECO:0007669"/>
    <property type="project" value="InterPro"/>
</dbReference>
<comment type="similarity">
    <text evidence="1">Belongs to the HesA/MoeB/ThiF family.</text>
</comment>
<dbReference type="PANTHER" id="PTHR10953">
    <property type="entry name" value="UBIQUITIN-ACTIVATING ENZYME E1"/>
    <property type="match status" value="1"/>
</dbReference>
<keyword evidence="4" id="KW-1185">Reference proteome</keyword>
<dbReference type="CDD" id="cd00757">
    <property type="entry name" value="ThiF_MoeB_HesA_family"/>
    <property type="match status" value="1"/>
</dbReference>
<dbReference type="SUPFAM" id="SSF69572">
    <property type="entry name" value="Activating enzymes of the ubiquitin-like proteins"/>
    <property type="match status" value="1"/>
</dbReference>
<dbReference type="Gene3D" id="3.40.50.720">
    <property type="entry name" value="NAD(P)-binding Rossmann-like Domain"/>
    <property type="match status" value="1"/>
</dbReference>
<protein>
    <submittedName>
        <fullName evidence="3">ThiF family adenylyltransferase</fullName>
    </submittedName>
</protein>
<dbReference type="FunFam" id="3.40.50.720:FF:000080">
    <property type="entry name" value="Thiazole biosynthesis adenylyltransferase ThiF"/>
    <property type="match status" value="1"/>
</dbReference>
<dbReference type="GO" id="GO:0016779">
    <property type="term" value="F:nucleotidyltransferase activity"/>
    <property type="evidence" value="ECO:0007669"/>
    <property type="project" value="UniProtKB-KW"/>
</dbReference>
<dbReference type="GO" id="GO:0004792">
    <property type="term" value="F:thiosulfate-cyanide sulfurtransferase activity"/>
    <property type="evidence" value="ECO:0007669"/>
    <property type="project" value="TreeGrafter"/>
</dbReference>
<keyword evidence="3" id="KW-0548">Nucleotidyltransferase</keyword>
<dbReference type="PANTHER" id="PTHR10953:SF102">
    <property type="entry name" value="ADENYLYLTRANSFERASE AND SULFURTRANSFERASE MOCS3"/>
    <property type="match status" value="1"/>
</dbReference>
<gene>
    <name evidence="3" type="ORF">IRY55_06735</name>
</gene>
<evidence type="ECO:0000313" key="3">
    <source>
        <dbReference type="EMBL" id="MBF4501057.1"/>
    </source>
</evidence>
<dbReference type="GO" id="GO:0008146">
    <property type="term" value="F:sulfotransferase activity"/>
    <property type="evidence" value="ECO:0007669"/>
    <property type="project" value="TreeGrafter"/>
</dbReference>
<dbReference type="Pfam" id="PF00899">
    <property type="entry name" value="ThiF"/>
    <property type="match status" value="1"/>
</dbReference>
<name>A0A8J7G4G6_9BACL</name>
<dbReference type="Proteomes" id="UP000622653">
    <property type="component" value="Unassembled WGS sequence"/>
</dbReference>
<evidence type="ECO:0000259" key="2">
    <source>
        <dbReference type="Pfam" id="PF00899"/>
    </source>
</evidence>